<sequence>MKATVLHVSGNNEVEEEIDMKKLTRGNGELDVKYDELPWENTPWLNLLGYSKSGSLNMFIASMIMIGNSFSKASLILDGVPKSQQHDTTHPFRHN</sequence>
<protein>
    <submittedName>
        <fullName evidence="1">Uncharacterized protein</fullName>
    </submittedName>
</protein>
<reference evidence="1 2" key="1">
    <citation type="journal article" date="2023" name="IMA Fungus">
        <title>Comparative genomic study of the Penicillium genus elucidates a diverse pangenome and 15 lateral gene transfer events.</title>
        <authorList>
            <person name="Petersen C."/>
            <person name="Sorensen T."/>
            <person name="Nielsen M.R."/>
            <person name="Sondergaard T.E."/>
            <person name="Sorensen J.L."/>
            <person name="Fitzpatrick D.A."/>
            <person name="Frisvad J.C."/>
            <person name="Nielsen K.L."/>
        </authorList>
    </citation>
    <scope>NUCLEOTIDE SEQUENCE [LARGE SCALE GENOMIC DNA]</scope>
    <source>
        <strain evidence="1 2">IBT 3361</strain>
    </source>
</reference>
<accession>A0ABQ8W7I9</accession>
<organism evidence="1 2">
    <name type="scientific">Penicillium chrysogenum</name>
    <name type="common">Penicillium notatum</name>
    <dbReference type="NCBI Taxonomy" id="5076"/>
    <lineage>
        <taxon>Eukaryota</taxon>
        <taxon>Fungi</taxon>
        <taxon>Dikarya</taxon>
        <taxon>Ascomycota</taxon>
        <taxon>Pezizomycotina</taxon>
        <taxon>Eurotiomycetes</taxon>
        <taxon>Eurotiomycetidae</taxon>
        <taxon>Eurotiales</taxon>
        <taxon>Aspergillaceae</taxon>
        <taxon>Penicillium</taxon>
        <taxon>Penicillium chrysogenum species complex</taxon>
    </lineage>
</organism>
<dbReference type="Proteomes" id="UP001220256">
    <property type="component" value="Unassembled WGS sequence"/>
</dbReference>
<gene>
    <name evidence="1" type="ORF">N7505_009291</name>
</gene>
<dbReference type="EMBL" id="JAPVEB010000008">
    <property type="protein sequence ID" value="KAJ5259910.1"/>
    <property type="molecule type" value="Genomic_DNA"/>
</dbReference>
<evidence type="ECO:0000313" key="1">
    <source>
        <dbReference type="EMBL" id="KAJ5259910.1"/>
    </source>
</evidence>
<proteinExistence type="predicted"/>
<comment type="caution">
    <text evidence="1">The sequence shown here is derived from an EMBL/GenBank/DDBJ whole genome shotgun (WGS) entry which is preliminary data.</text>
</comment>
<keyword evidence="2" id="KW-1185">Reference proteome</keyword>
<evidence type="ECO:0000313" key="2">
    <source>
        <dbReference type="Proteomes" id="UP001220256"/>
    </source>
</evidence>
<name>A0ABQ8W7I9_PENCH</name>